<gene>
    <name evidence="3" type="primary">LOC109708120</name>
</gene>
<sequence length="196" mass="21517">MALARQSWASAMMAGLRRSMSTQNSASPRAPSPSKSPSRTMASASSAVIPSNPSTSRALRRRLSAVITPRPSSASTRNPARSSCMNSSASSRSAITAIRRKKRYREKNGVLPELHDDAADRVGAERAQTADFLPCLPLRLHLRKQVDQETAVGEEGDGADFQRRFRHEICSQNFSNVSEMPSWRSVFQTDANPICR</sequence>
<proteinExistence type="predicted"/>
<feature type="region of interest" description="Disordered" evidence="1">
    <location>
        <begin position="1"/>
        <end position="94"/>
    </location>
</feature>
<protein>
    <submittedName>
        <fullName evidence="3">Uncharacterized protein LOC109708120</fullName>
    </submittedName>
</protein>
<dbReference type="RefSeq" id="XP_020085313.1">
    <property type="nucleotide sequence ID" value="XM_020229724.1"/>
</dbReference>
<reference evidence="2" key="1">
    <citation type="journal article" date="2015" name="Nat. Genet.">
        <title>The pineapple genome and the evolution of CAM photosynthesis.</title>
        <authorList>
            <person name="Ming R."/>
            <person name="VanBuren R."/>
            <person name="Wai C.M."/>
            <person name="Tang H."/>
            <person name="Schatz M.C."/>
            <person name="Bowers J.E."/>
            <person name="Lyons E."/>
            <person name="Wang M.L."/>
            <person name="Chen J."/>
            <person name="Biggers E."/>
            <person name="Zhang J."/>
            <person name="Huang L."/>
            <person name="Zhang L."/>
            <person name="Miao W."/>
            <person name="Zhang J."/>
            <person name="Ye Z."/>
            <person name="Miao C."/>
            <person name="Lin Z."/>
            <person name="Wang H."/>
            <person name="Zhou H."/>
            <person name="Yim W.C."/>
            <person name="Priest H.D."/>
            <person name="Zheng C."/>
            <person name="Woodhouse M."/>
            <person name="Edger P.P."/>
            <person name="Guyot R."/>
            <person name="Guo H.B."/>
            <person name="Guo H."/>
            <person name="Zheng G."/>
            <person name="Singh R."/>
            <person name="Sharma A."/>
            <person name="Min X."/>
            <person name="Zheng Y."/>
            <person name="Lee H."/>
            <person name="Gurtowski J."/>
            <person name="Sedlazeck F.J."/>
            <person name="Harkess A."/>
            <person name="McKain M.R."/>
            <person name="Liao Z."/>
            <person name="Fang J."/>
            <person name="Liu J."/>
            <person name="Zhang X."/>
            <person name="Zhang Q."/>
            <person name="Hu W."/>
            <person name="Qin Y."/>
            <person name="Wang K."/>
            <person name="Chen L.Y."/>
            <person name="Shirley N."/>
            <person name="Lin Y.R."/>
            <person name="Liu L.Y."/>
            <person name="Hernandez A.G."/>
            <person name="Wright C.L."/>
            <person name="Bulone V."/>
            <person name="Tuskan G.A."/>
            <person name="Heath K."/>
            <person name="Zee F."/>
            <person name="Moore P.H."/>
            <person name="Sunkar R."/>
            <person name="Leebens-Mack J.H."/>
            <person name="Mockler T."/>
            <person name="Bennetzen J.L."/>
            <person name="Freeling M."/>
            <person name="Sankoff D."/>
            <person name="Paterson A.H."/>
            <person name="Zhu X."/>
            <person name="Yang X."/>
            <person name="Smith J.A."/>
            <person name="Cushman J.C."/>
            <person name="Paull R.E."/>
            <person name="Yu Q."/>
        </authorList>
    </citation>
    <scope>NUCLEOTIDE SEQUENCE [LARGE SCALE GENOMIC DNA]</scope>
    <source>
        <strain evidence="2">cv. F153</strain>
    </source>
</reference>
<feature type="compositionally biased region" description="Polar residues" evidence="1">
    <location>
        <begin position="70"/>
        <end position="79"/>
    </location>
</feature>
<evidence type="ECO:0000256" key="1">
    <source>
        <dbReference type="SAM" id="MobiDB-lite"/>
    </source>
</evidence>
<evidence type="ECO:0000313" key="2">
    <source>
        <dbReference type="Proteomes" id="UP000515123"/>
    </source>
</evidence>
<feature type="compositionally biased region" description="Polar residues" evidence="1">
    <location>
        <begin position="40"/>
        <end position="55"/>
    </location>
</feature>
<feature type="compositionally biased region" description="Low complexity" evidence="1">
    <location>
        <begin position="25"/>
        <end position="39"/>
    </location>
</feature>
<keyword evidence="2" id="KW-1185">Reference proteome</keyword>
<organism evidence="2 3">
    <name type="scientific">Ananas comosus</name>
    <name type="common">Pineapple</name>
    <name type="synonym">Ananas ananas</name>
    <dbReference type="NCBI Taxonomy" id="4615"/>
    <lineage>
        <taxon>Eukaryota</taxon>
        <taxon>Viridiplantae</taxon>
        <taxon>Streptophyta</taxon>
        <taxon>Embryophyta</taxon>
        <taxon>Tracheophyta</taxon>
        <taxon>Spermatophyta</taxon>
        <taxon>Magnoliopsida</taxon>
        <taxon>Liliopsida</taxon>
        <taxon>Poales</taxon>
        <taxon>Bromeliaceae</taxon>
        <taxon>Bromelioideae</taxon>
        <taxon>Ananas</taxon>
    </lineage>
</organism>
<feature type="compositionally biased region" description="Low complexity" evidence="1">
    <location>
        <begin position="80"/>
        <end position="94"/>
    </location>
</feature>
<dbReference type="GeneID" id="109708120"/>
<name>A0A6P5EVL4_ANACO</name>
<dbReference type="AlphaFoldDB" id="A0A6P5EVL4"/>
<evidence type="ECO:0000313" key="3">
    <source>
        <dbReference type="RefSeq" id="XP_020085313.1"/>
    </source>
</evidence>
<dbReference type="Proteomes" id="UP000515123">
    <property type="component" value="Linkage group 3"/>
</dbReference>
<accession>A0A6P5EVL4</accession>
<reference evidence="3" key="2">
    <citation type="submission" date="2025-08" db="UniProtKB">
        <authorList>
            <consortium name="RefSeq"/>
        </authorList>
    </citation>
    <scope>IDENTIFICATION</scope>
    <source>
        <tissue evidence="3">Leaf</tissue>
    </source>
</reference>